<dbReference type="PANTHER" id="PTHR22898">
    <property type="entry name" value="UNCHARACTERIZED GLYCOSOL TRANSFERASE-RELATED"/>
    <property type="match status" value="1"/>
</dbReference>
<evidence type="ECO:0000313" key="1">
    <source>
        <dbReference type="EMBL" id="VDK49674.1"/>
    </source>
</evidence>
<gene>
    <name evidence="1" type="ORF">CGOC_LOCUS1575</name>
</gene>
<reference evidence="1 2" key="1">
    <citation type="submission" date="2018-11" db="EMBL/GenBank/DDBJ databases">
        <authorList>
            <consortium name="Pathogen Informatics"/>
        </authorList>
    </citation>
    <scope>NUCLEOTIDE SEQUENCE [LARGE SCALE GENOMIC DNA]</scope>
</reference>
<dbReference type="EMBL" id="UYRV01003021">
    <property type="protein sequence ID" value="VDK49674.1"/>
    <property type="molecule type" value="Genomic_DNA"/>
</dbReference>
<evidence type="ECO:0008006" key="3">
    <source>
        <dbReference type="Google" id="ProtNLM"/>
    </source>
</evidence>
<organism evidence="1 2">
    <name type="scientific">Cylicostephanus goldi</name>
    <name type="common">Nematode worm</name>
    <dbReference type="NCBI Taxonomy" id="71465"/>
    <lineage>
        <taxon>Eukaryota</taxon>
        <taxon>Metazoa</taxon>
        <taxon>Ecdysozoa</taxon>
        <taxon>Nematoda</taxon>
        <taxon>Chromadorea</taxon>
        <taxon>Rhabditida</taxon>
        <taxon>Rhabditina</taxon>
        <taxon>Rhabditomorpha</taxon>
        <taxon>Strongyloidea</taxon>
        <taxon>Strongylidae</taxon>
        <taxon>Cylicostephanus</taxon>
    </lineage>
</organism>
<sequence>MYALASGYAIARRLGRTLYYPTDGSDKFLCYLELISHVFPRTTSVYTIIPIKHVELTIVPFATDEQGLRTCCRYDDPTRGDASDFMCVHIRRSDYLDFGVNSDLPSTLRAAEDIAAKKWLVVSNGANFGGGNFGAPVDVRHCFLFVGSNLTRYVKNLTNYLIFGDDKKFMEKLALLLSTNNSGQERVVRSSTFPEITDFYVAHRFCKAFFMRVPTSTFAWWLAFFSRDQDSIFYYQNHLVDEGLKPDFHL</sequence>
<evidence type="ECO:0000313" key="2">
    <source>
        <dbReference type="Proteomes" id="UP000271889"/>
    </source>
</evidence>
<dbReference type="AlphaFoldDB" id="A0A3P6S014"/>
<accession>A0A3P6S014</accession>
<proteinExistence type="predicted"/>
<dbReference type="PANTHER" id="PTHR22898:SF4">
    <property type="entry name" value="GALACTOSIDE 2-ALPHA-L-FUCOSYLTRANSFERASE-RELATED"/>
    <property type="match status" value="1"/>
</dbReference>
<dbReference type="InterPro" id="IPR052501">
    <property type="entry name" value="Alpha-1-2_FucT"/>
</dbReference>
<protein>
    <recommendedName>
        <fullName evidence="3">L-Fucosyltransferase</fullName>
    </recommendedName>
</protein>
<keyword evidence="2" id="KW-1185">Reference proteome</keyword>
<dbReference type="OrthoDB" id="5854901at2759"/>
<name>A0A3P6S014_CYLGO</name>
<dbReference type="Proteomes" id="UP000271889">
    <property type="component" value="Unassembled WGS sequence"/>
</dbReference>